<sequence length="249" mass="26670">MKRRDIFVVLITTVWSAWASAGEVAMAVASNFVAPMQKIAAAFTQSTGHKVVISSGATGKFYTQIKSGAPFEVLLAADDETPARLEAEGLVVSGSRFTYALGRLVLWSPQPGKFAEGTEMLKQGRFRRLSIANPKLAPYGRAAVETLSHLGLTQAVQAKLVQGENIAQAFQFVVSGNAELGLVAQSQVVDASGHATGSIWRVPAEMHQPIRQDAVLLIKGKDNPAAMALLAYLRSEPAKAVIRSYGYEL</sequence>
<name>A0ABT7DZE4_9NEIS</name>
<accession>A0ABT7DZE4</accession>
<dbReference type="RefSeq" id="WP_284100834.1">
    <property type="nucleotide sequence ID" value="NZ_JARRAF010000010.1"/>
</dbReference>
<evidence type="ECO:0000256" key="2">
    <source>
        <dbReference type="ARBA" id="ARBA00022723"/>
    </source>
</evidence>
<comment type="similarity">
    <text evidence="1">Belongs to the bacterial solute-binding protein ModA family.</text>
</comment>
<dbReference type="EMBL" id="JARRAF010000010">
    <property type="protein sequence ID" value="MDK2124525.1"/>
    <property type="molecule type" value="Genomic_DNA"/>
</dbReference>
<dbReference type="Proteomes" id="UP001172778">
    <property type="component" value="Unassembled WGS sequence"/>
</dbReference>
<dbReference type="PANTHER" id="PTHR30632:SF14">
    <property type="entry name" value="TUNGSTATE_MOLYBDATE_CHROMATE-BINDING PROTEIN MODA"/>
    <property type="match status" value="1"/>
</dbReference>
<evidence type="ECO:0000313" key="5">
    <source>
        <dbReference type="EMBL" id="MDK2124525.1"/>
    </source>
</evidence>
<dbReference type="PIRSF" id="PIRSF004846">
    <property type="entry name" value="ModA"/>
    <property type="match status" value="1"/>
</dbReference>
<dbReference type="Gene3D" id="3.40.190.10">
    <property type="entry name" value="Periplasmic binding protein-like II"/>
    <property type="match status" value="2"/>
</dbReference>
<dbReference type="InterPro" id="IPR050682">
    <property type="entry name" value="ModA/WtpA"/>
</dbReference>
<dbReference type="InterPro" id="IPR044084">
    <property type="entry name" value="AvModA-like_subst-bd"/>
</dbReference>
<comment type="caution">
    <text evidence="5">The sequence shown here is derived from an EMBL/GenBank/DDBJ whole genome shotgun (WGS) entry which is preliminary data.</text>
</comment>
<evidence type="ECO:0000313" key="6">
    <source>
        <dbReference type="Proteomes" id="UP001172778"/>
    </source>
</evidence>
<dbReference type="Pfam" id="PF13531">
    <property type="entry name" value="SBP_bac_11"/>
    <property type="match status" value="1"/>
</dbReference>
<feature type="chain" id="PRO_5046037301" evidence="4">
    <location>
        <begin position="22"/>
        <end position="249"/>
    </location>
</feature>
<keyword evidence="2" id="KW-0479">Metal-binding</keyword>
<evidence type="ECO:0000256" key="1">
    <source>
        <dbReference type="ARBA" id="ARBA00009175"/>
    </source>
</evidence>
<evidence type="ECO:0000256" key="4">
    <source>
        <dbReference type="SAM" id="SignalP"/>
    </source>
</evidence>
<evidence type="ECO:0000256" key="3">
    <source>
        <dbReference type="ARBA" id="ARBA00022729"/>
    </source>
</evidence>
<proteinExistence type="inferred from homology"/>
<dbReference type="CDD" id="cd13539">
    <property type="entry name" value="PBP2_AvModA"/>
    <property type="match status" value="1"/>
</dbReference>
<protein>
    <submittedName>
        <fullName evidence="5">Molybdate ABC transporter substrate-binding protein</fullName>
    </submittedName>
</protein>
<gene>
    <name evidence="5" type="primary">modA</name>
    <name evidence="5" type="ORF">PZA18_10730</name>
</gene>
<organism evidence="5 6">
    <name type="scientific">Parachitinimonas caeni</name>
    <dbReference type="NCBI Taxonomy" id="3031301"/>
    <lineage>
        <taxon>Bacteria</taxon>
        <taxon>Pseudomonadati</taxon>
        <taxon>Pseudomonadota</taxon>
        <taxon>Betaproteobacteria</taxon>
        <taxon>Neisseriales</taxon>
        <taxon>Chitinibacteraceae</taxon>
        <taxon>Parachitinimonas</taxon>
    </lineage>
</organism>
<keyword evidence="3 4" id="KW-0732">Signal</keyword>
<dbReference type="NCBIfam" id="TIGR01256">
    <property type="entry name" value="modA"/>
    <property type="match status" value="1"/>
</dbReference>
<feature type="signal peptide" evidence="4">
    <location>
        <begin position="1"/>
        <end position="21"/>
    </location>
</feature>
<dbReference type="InterPro" id="IPR005950">
    <property type="entry name" value="ModA"/>
</dbReference>
<reference evidence="5" key="1">
    <citation type="submission" date="2023-03" db="EMBL/GenBank/DDBJ databases">
        <title>Chitinimonas shenzhenensis gen. nov., sp. nov., a novel member of family Burkholderiaceae isolated from activated sludge collected in Shen Zhen, China.</title>
        <authorList>
            <person name="Wang X."/>
        </authorList>
    </citation>
    <scope>NUCLEOTIDE SEQUENCE</scope>
    <source>
        <strain evidence="5">DQS-5</strain>
    </source>
</reference>
<dbReference type="PANTHER" id="PTHR30632">
    <property type="entry name" value="MOLYBDATE-BINDING PERIPLASMIC PROTEIN"/>
    <property type="match status" value="1"/>
</dbReference>
<keyword evidence="6" id="KW-1185">Reference proteome</keyword>
<dbReference type="SUPFAM" id="SSF53850">
    <property type="entry name" value="Periplasmic binding protein-like II"/>
    <property type="match status" value="1"/>
</dbReference>